<evidence type="ECO:0000313" key="3">
    <source>
        <dbReference type="Proteomes" id="UP000708208"/>
    </source>
</evidence>
<evidence type="ECO:0000256" key="1">
    <source>
        <dbReference type="SAM" id="SignalP"/>
    </source>
</evidence>
<dbReference type="AlphaFoldDB" id="A0A8J2PJS5"/>
<keyword evidence="1" id="KW-0732">Signal</keyword>
<proteinExistence type="predicted"/>
<keyword evidence="3" id="KW-1185">Reference proteome</keyword>
<dbReference type="EMBL" id="CAJVCH010569207">
    <property type="protein sequence ID" value="CAG7833233.1"/>
    <property type="molecule type" value="Genomic_DNA"/>
</dbReference>
<reference evidence="2" key="1">
    <citation type="submission" date="2021-06" db="EMBL/GenBank/DDBJ databases">
        <authorList>
            <person name="Hodson N. C."/>
            <person name="Mongue J. A."/>
            <person name="Jaron S. K."/>
        </authorList>
    </citation>
    <scope>NUCLEOTIDE SEQUENCE</scope>
</reference>
<feature type="chain" id="PRO_5035194109" evidence="1">
    <location>
        <begin position="24"/>
        <end position="64"/>
    </location>
</feature>
<feature type="non-terminal residue" evidence="2">
    <location>
        <position position="64"/>
    </location>
</feature>
<feature type="non-terminal residue" evidence="2">
    <location>
        <position position="1"/>
    </location>
</feature>
<feature type="signal peptide" evidence="1">
    <location>
        <begin position="1"/>
        <end position="23"/>
    </location>
</feature>
<accession>A0A8J2PJS5</accession>
<gene>
    <name evidence="2" type="ORF">AFUS01_LOCUS42873</name>
</gene>
<dbReference type="OrthoDB" id="442503at2759"/>
<protein>
    <submittedName>
        <fullName evidence="2">Uncharacterized protein</fullName>
    </submittedName>
</protein>
<evidence type="ECO:0000313" key="2">
    <source>
        <dbReference type="EMBL" id="CAG7833233.1"/>
    </source>
</evidence>
<name>A0A8J2PJS5_9HEXA</name>
<organism evidence="2 3">
    <name type="scientific">Allacma fusca</name>
    <dbReference type="NCBI Taxonomy" id="39272"/>
    <lineage>
        <taxon>Eukaryota</taxon>
        <taxon>Metazoa</taxon>
        <taxon>Ecdysozoa</taxon>
        <taxon>Arthropoda</taxon>
        <taxon>Hexapoda</taxon>
        <taxon>Collembola</taxon>
        <taxon>Symphypleona</taxon>
        <taxon>Sminthuridae</taxon>
        <taxon>Allacma</taxon>
    </lineage>
</organism>
<dbReference type="Proteomes" id="UP000708208">
    <property type="component" value="Unassembled WGS sequence"/>
</dbReference>
<sequence>LEHKAFIILVLLGAVAVWDFAKAEVEPGTRAARLELEQSLLKKLFNTSTYASHVAPPGKDTESV</sequence>
<comment type="caution">
    <text evidence="2">The sequence shown here is derived from an EMBL/GenBank/DDBJ whole genome shotgun (WGS) entry which is preliminary data.</text>
</comment>